<evidence type="ECO:0008006" key="3">
    <source>
        <dbReference type="Google" id="ProtNLM"/>
    </source>
</evidence>
<name>R7ZTG3_9BACT</name>
<dbReference type="AlphaFoldDB" id="R7ZTG3"/>
<gene>
    <name evidence="1" type="ORF">ADIS_2087</name>
</gene>
<comment type="caution">
    <text evidence="1">The sequence shown here is derived from an EMBL/GenBank/DDBJ whole genome shotgun (WGS) entry which is preliminary data.</text>
</comment>
<reference evidence="1 2" key="1">
    <citation type="submission" date="2013-02" db="EMBL/GenBank/DDBJ databases">
        <title>A novel strain isolated from Lonar lake, Maharashtra, India.</title>
        <authorList>
            <person name="Singh A."/>
        </authorList>
    </citation>
    <scope>NUCLEOTIDE SEQUENCE [LARGE SCALE GENOMIC DNA]</scope>
    <source>
        <strain evidence="1 2">AK24</strain>
    </source>
</reference>
<dbReference type="OrthoDB" id="5510929at2"/>
<dbReference type="PATRIC" id="fig|1288963.3.peg.2078"/>
<evidence type="ECO:0000313" key="2">
    <source>
        <dbReference type="Proteomes" id="UP000013909"/>
    </source>
</evidence>
<dbReference type="PROSITE" id="PS51257">
    <property type="entry name" value="PROKAR_LIPOPROTEIN"/>
    <property type="match status" value="1"/>
</dbReference>
<dbReference type="EMBL" id="AQHR01000056">
    <property type="protein sequence ID" value="EON77436.1"/>
    <property type="molecule type" value="Genomic_DNA"/>
</dbReference>
<accession>R7ZTG3</accession>
<proteinExistence type="predicted"/>
<keyword evidence="2" id="KW-1185">Reference proteome</keyword>
<dbReference type="STRING" id="1232681.ADIS_2087"/>
<dbReference type="InterPro" id="IPR025921">
    <property type="entry name" value="HmuY"/>
</dbReference>
<dbReference type="CDD" id="cd12105">
    <property type="entry name" value="HmuY"/>
    <property type="match status" value="1"/>
</dbReference>
<protein>
    <recommendedName>
        <fullName evidence="3">HmuY protein</fullName>
    </recommendedName>
</protein>
<dbReference type="Proteomes" id="UP000013909">
    <property type="component" value="Unassembled WGS sequence"/>
</dbReference>
<sequence length="207" mass="22340">MKKMISSLSSFVLVAFMAGCNSNDDNAPSLPLQAVLVENIHAPNDLIDRSTGEITETRPFRYFSLENNQLVESQSGNWDIGFKGTTIIVNGGISGSGNAQGAVVSAIFDEIEVVPSSATFVSDGPEGLAIPSGSGNGWYNYNFQTHIVSPIPGRVLLFKTNAGNYAKVEILSYYRDNPPLAEVNGLTTPSPYYSFRYVLQPNGSKTF</sequence>
<organism evidence="1 2">
    <name type="scientific">Lunatimonas lonarensis</name>
    <dbReference type="NCBI Taxonomy" id="1232681"/>
    <lineage>
        <taxon>Bacteria</taxon>
        <taxon>Pseudomonadati</taxon>
        <taxon>Bacteroidota</taxon>
        <taxon>Cytophagia</taxon>
        <taxon>Cytophagales</taxon>
        <taxon>Cyclobacteriaceae</taxon>
    </lineage>
</organism>
<dbReference type="Pfam" id="PF14064">
    <property type="entry name" value="HmuY"/>
    <property type="match status" value="1"/>
</dbReference>
<evidence type="ECO:0000313" key="1">
    <source>
        <dbReference type="EMBL" id="EON77436.1"/>
    </source>
</evidence>